<dbReference type="EMBL" id="AP026709">
    <property type="protein sequence ID" value="BDQ35961.1"/>
    <property type="molecule type" value="Genomic_DNA"/>
</dbReference>
<dbReference type="InterPro" id="IPR006145">
    <property type="entry name" value="PsdUridine_synth_RsuA/RluA"/>
</dbReference>
<protein>
    <recommendedName>
        <fullName evidence="2">Pseudouridine synthase RsuA/RluA-like domain-containing protein</fullName>
    </recommendedName>
</protein>
<dbReference type="PANTHER" id="PTHR21600:SF87">
    <property type="entry name" value="RNA PSEUDOURIDYLATE SYNTHASE DOMAIN-CONTAINING PROTEIN 1"/>
    <property type="match status" value="1"/>
</dbReference>
<dbReference type="PANTHER" id="PTHR21600">
    <property type="entry name" value="MITOCHONDRIAL RNA PSEUDOURIDINE SYNTHASE"/>
    <property type="match status" value="1"/>
</dbReference>
<dbReference type="Proteomes" id="UP001317742">
    <property type="component" value="Chromosome"/>
</dbReference>
<dbReference type="InterPro" id="IPR006224">
    <property type="entry name" value="PsdUridine_synth_RluA-like_CS"/>
</dbReference>
<organism evidence="3 4">
    <name type="scientific">Pseudodesulfovibrio nedwellii</name>
    <dbReference type="NCBI Taxonomy" id="2973072"/>
    <lineage>
        <taxon>Bacteria</taxon>
        <taxon>Pseudomonadati</taxon>
        <taxon>Thermodesulfobacteriota</taxon>
        <taxon>Desulfovibrionia</taxon>
        <taxon>Desulfovibrionales</taxon>
        <taxon>Desulfovibrionaceae</taxon>
    </lineage>
</organism>
<dbReference type="CDD" id="cd02869">
    <property type="entry name" value="PseudoU_synth_RluA_like"/>
    <property type="match status" value="1"/>
</dbReference>
<sequence>MSGKELGVYVVDQNEAFAAVFKPGGIHSAAIAGRETPCAESVLPELCSGDDAILLNRLDYLTSGLLLVALTKDAVNEYHELEDNGYIRKYYCAEVHGRLDGVVSVRSALDTDDRKTTRALVEDSDDPHRWTDVTVISHDHEKNTTMVRCLIMKGARHQIRAHLASVGHPIIGDPLYGNGDDVDLLHLHHERLELPGFSVYSPCPWGDVGL</sequence>
<evidence type="ECO:0000256" key="1">
    <source>
        <dbReference type="ARBA" id="ARBA00010876"/>
    </source>
</evidence>
<dbReference type="InterPro" id="IPR020103">
    <property type="entry name" value="PsdUridine_synth_cat_dom_sf"/>
</dbReference>
<dbReference type="Pfam" id="PF00849">
    <property type="entry name" value="PseudoU_synth_2"/>
    <property type="match status" value="1"/>
</dbReference>
<name>A0ABM8AXD1_9BACT</name>
<dbReference type="InterPro" id="IPR050188">
    <property type="entry name" value="RluA_PseudoU_synthase"/>
</dbReference>
<dbReference type="PROSITE" id="PS01129">
    <property type="entry name" value="PSI_RLU"/>
    <property type="match status" value="1"/>
</dbReference>
<accession>A0ABM8AXD1</accession>
<reference evidence="3 4" key="1">
    <citation type="submission" date="2022-08" db="EMBL/GenBank/DDBJ databases">
        <title>Genome Sequence of the sulphate-reducing bacterium, Pseudodesulfovibrio sp. SYK.</title>
        <authorList>
            <person name="Kondo R."/>
            <person name="Kataoka T."/>
        </authorList>
    </citation>
    <scope>NUCLEOTIDE SEQUENCE [LARGE SCALE GENOMIC DNA]</scope>
    <source>
        <strain evidence="3 4">SYK</strain>
    </source>
</reference>
<comment type="similarity">
    <text evidence="1">Belongs to the pseudouridine synthase RluA family.</text>
</comment>
<gene>
    <name evidence="3" type="ORF">SYK_03210</name>
</gene>
<dbReference type="Gene3D" id="3.30.2350.10">
    <property type="entry name" value="Pseudouridine synthase"/>
    <property type="match status" value="1"/>
</dbReference>
<proteinExistence type="inferred from homology"/>
<feature type="domain" description="Pseudouridine synthase RsuA/RluA-like" evidence="2">
    <location>
        <begin position="19"/>
        <end position="165"/>
    </location>
</feature>
<keyword evidence="4" id="KW-1185">Reference proteome</keyword>
<evidence type="ECO:0000259" key="2">
    <source>
        <dbReference type="Pfam" id="PF00849"/>
    </source>
</evidence>
<dbReference type="SUPFAM" id="SSF55120">
    <property type="entry name" value="Pseudouridine synthase"/>
    <property type="match status" value="1"/>
</dbReference>
<evidence type="ECO:0000313" key="3">
    <source>
        <dbReference type="EMBL" id="BDQ35961.1"/>
    </source>
</evidence>
<evidence type="ECO:0000313" key="4">
    <source>
        <dbReference type="Proteomes" id="UP001317742"/>
    </source>
</evidence>